<dbReference type="Proteomes" id="UP000499080">
    <property type="component" value="Unassembled WGS sequence"/>
</dbReference>
<accession>A0A4Y2R803</accession>
<protein>
    <submittedName>
        <fullName evidence="1">Uncharacterized protein</fullName>
    </submittedName>
</protein>
<name>A0A4Y2R803_ARAVE</name>
<evidence type="ECO:0000313" key="1">
    <source>
        <dbReference type="EMBL" id="GBN71843.1"/>
    </source>
</evidence>
<gene>
    <name evidence="1" type="ORF">AVEN_67848_1</name>
</gene>
<dbReference type="EMBL" id="BGPR01016101">
    <property type="protein sequence ID" value="GBN71843.1"/>
    <property type="molecule type" value="Genomic_DNA"/>
</dbReference>
<dbReference type="AlphaFoldDB" id="A0A4Y2R803"/>
<comment type="caution">
    <text evidence="1">The sequence shown here is derived from an EMBL/GenBank/DDBJ whole genome shotgun (WGS) entry which is preliminary data.</text>
</comment>
<keyword evidence="2" id="KW-1185">Reference proteome</keyword>
<reference evidence="1 2" key="1">
    <citation type="journal article" date="2019" name="Sci. Rep.">
        <title>Orb-weaving spider Araneus ventricosus genome elucidates the spidroin gene catalogue.</title>
        <authorList>
            <person name="Kono N."/>
            <person name="Nakamura H."/>
            <person name="Ohtoshi R."/>
            <person name="Moran D.A.P."/>
            <person name="Shinohara A."/>
            <person name="Yoshida Y."/>
            <person name="Fujiwara M."/>
            <person name="Mori M."/>
            <person name="Tomita M."/>
            <person name="Arakawa K."/>
        </authorList>
    </citation>
    <scope>NUCLEOTIDE SEQUENCE [LARGE SCALE GENOMIC DNA]</scope>
</reference>
<sequence length="104" mass="12317">MSYSTTHHVLRKVGVDFYYAQCLRVSKLYLKKYLGYVDQFFLCIYHYLVGMLSKTAGAADDREDVSKEYTSIGHRVKYSFFLCPLSGRLLLHIMREHHNDCHMW</sequence>
<evidence type="ECO:0000313" key="2">
    <source>
        <dbReference type="Proteomes" id="UP000499080"/>
    </source>
</evidence>
<organism evidence="1 2">
    <name type="scientific">Araneus ventricosus</name>
    <name type="common">Orbweaver spider</name>
    <name type="synonym">Epeira ventricosa</name>
    <dbReference type="NCBI Taxonomy" id="182803"/>
    <lineage>
        <taxon>Eukaryota</taxon>
        <taxon>Metazoa</taxon>
        <taxon>Ecdysozoa</taxon>
        <taxon>Arthropoda</taxon>
        <taxon>Chelicerata</taxon>
        <taxon>Arachnida</taxon>
        <taxon>Araneae</taxon>
        <taxon>Araneomorphae</taxon>
        <taxon>Entelegynae</taxon>
        <taxon>Araneoidea</taxon>
        <taxon>Araneidae</taxon>
        <taxon>Araneus</taxon>
    </lineage>
</organism>
<proteinExistence type="predicted"/>